<gene>
    <name evidence="1" type="ORF">MVEN_01886400</name>
</gene>
<evidence type="ECO:0000313" key="2">
    <source>
        <dbReference type="Proteomes" id="UP000620124"/>
    </source>
</evidence>
<evidence type="ECO:0008006" key="3">
    <source>
        <dbReference type="Google" id="ProtNLM"/>
    </source>
</evidence>
<dbReference type="EMBL" id="JACAZI010000018">
    <property type="protein sequence ID" value="KAF7341490.1"/>
    <property type="molecule type" value="Genomic_DNA"/>
</dbReference>
<comment type="caution">
    <text evidence="1">The sequence shown here is derived from an EMBL/GenBank/DDBJ whole genome shotgun (WGS) entry which is preliminary data.</text>
</comment>
<evidence type="ECO:0000313" key="1">
    <source>
        <dbReference type="EMBL" id="KAF7341490.1"/>
    </source>
</evidence>
<name>A0A8H6XHA1_9AGAR</name>
<accession>A0A8H6XHA1</accession>
<dbReference type="Proteomes" id="UP000620124">
    <property type="component" value="Unassembled WGS sequence"/>
</dbReference>
<reference evidence="1" key="1">
    <citation type="submission" date="2020-05" db="EMBL/GenBank/DDBJ databases">
        <title>Mycena genomes resolve the evolution of fungal bioluminescence.</title>
        <authorList>
            <person name="Tsai I.J."/>
        </authorList>
    </citation>
    <scope>NUCLEOTIDE SEQUENCE</scope>
    <source>
        <strain evidence="1">CCC161011</strain>
    </source>
</reference>
<sequence>MKNIFRVAGTHHCESILHSARNVMCTIPSTESFHALVRVCPHIHNLHIRTGSFITLAPGFATLPLTRLHCHPIFFRRAVENQGCAFALLTHLELFRPLNREAWLILAQLPKLTHLAMRCNRDLGSYSQLLATCISLRALVLLSHPTETEPGVLDLLLDDPRLVILFKMDDYAADWQHGALTGHDYWERVDVFIKKRRSGEIHRGTLFL</sequence>
<proteinExistence type="predicted"/>
<keyword evidence="2" id="KW-1185">Reference proteome</keyword>
<organism evidence="1 2">
    <name type="scientific">Mycena venus</name>
    <dbReference type="NCBI Taxonomy" id="2733690"/>
    <lineage>
        <taxon>Eukaryota</taxon>
        <taxon>Fungi</taxon>
        <taxon>Dikarya</taxon>
        <taxon>Basidiomycota</taxon>
        <taxon>Agaricomycotina</taxon>
        <taxon>Agaricomycetes</taxon>
        <taxon>Agaricomycetidae</taxon>
        <taxon>Agaricales</taxon>
        <taxon>Marasmiineae</taxon>
        <taxon>Mycenaceae</taxon>
        <taxon>Mycena</taxon>
    </lineage>
</organism>
<protein>
    <recommendedName>
        <fullName evidence="3">F-box domain-containing protein</fullName>
    </recommendedName>
</protein>
<dbReference type="AlphaFoldDB" id="A0A8H6XHA1"/>